<reference evidence="1" key="1">
    <citation type="journal article" date="2021" name="Genome Biol. Evol.">
        <title>A High-Quality Reference Genome for a Parasitic Bivalve with Doubly Uniparental Inheritance (Bivalvia: Unionida).</title>
        <authorList>
            <person name="Smith C.H."/>
        </authorList>
    </citation>
    <scope>NUCLEOTIDE SEQUENCE</scope>
    <source>
        <strain evidence="1">CHS0354</strain>
    </source>
</reference>
<dbReference type="Proteomes" id="UP001195483">
    <property type="component" value="Unassembled WGS sequence"/>
</dbReference>
<reference evidence="1" key="2">
    <citation type="journal article" date="2021" name="Genome Biol. Evol.">
        <title>Developing a high-quality reference genome for a parasitic bivalve with doubly uniparental inheritance (Bivalvia: Unionida).</title>
        <authorList>
            <person name="Smith C.H."/>
        </authorList>
    </citation>
    <scope>NUCLEOTIDE SEQUENCE</scope>
    <source>
        <strain evidence="1">CHS0354</strain>
        <tissue evidence="1">Mantle</tissue>
    </source>
</reference>
<dbReference type="EMBL" id="JAEAOA010001810">
    <property type="protein sequence ID" value="KAK3587215.1"/>
    <property type="molecule type" value="Genomic_DNA"/>
</dbReference>
<reference evidence="1" key="3">
    <citation type="submission" date="2023-05" db="EMBL/GenBank/DDBJ databases">
        <authorList>
            <person name="Smith C.H."/>
        </authorList>
    </citation>
    <scope>NUCLEOTIDE SEQUENCE</scope>
    <source>
        <strain evidence="1">CHS0354</strain>
        <tissue evidence="1">Mantle</tissue>
    </source>
</reference>
<evidence type="ECO:0000313" key="2">
    <source>
        <dbReference type="Proteomes" id="UP001195483"/>
    </source>
</evidence>
<dbReference type="AlphaFoldDB" id="A0AAE0S9C7"/>
<gene>
    <name evidence="1" type="ORF">CHS0354_030402</name>
</gene>
<protein>
    <submittedName>
        <fullName evidence="1">Uncharacterized protein</fullName>
    </submittedName>
</protein>
<proteinExistence type="predicted"/>
<sequence>MGGMCGMPMMSGMGGGKRYGKGLGGGIANGMPMSMMGGAEMSGMPIMMEGDMIPKMSMMRAGMGAMGEMGGM</sequence>
<evidence type="ECO:0000313" key="1">
    <source>
        <dbReference type="EMBL" id="KAK3587215.1"/>
    </source>
</evidence>
<organism evidence="1 2">
    <name type="scientific">Potamilus streckersoni</name>
    <dbReference type="NCBI Taxonomy" id="2493646"/>
    <lineage>
        <taxon>Eukaryota</taxon>
        <taxon>Metazoa</taxon>
        <taxon>Spiralia</taxon>
        <taxon>Lophotrochozoa</taxon>
        <taxon>Mollusca</taxon>
        <taxon>Bivalvia</taxon>
        <taxon>Autobranchia</taxon>
        <taxon>Heteroconchia</taxon>
        <taxon>Palaeoheterodonta</taxon>
        <taxon>Unionida</taxon>
        <taxon>Unionoidea</taxon>
        <taxon>Unionidae</taxon>
        <taxon>Ambleminae</taxon>
        <taxon>Lampsilini</taxon>
        <taxon>Potamilus</taxon>
    </lineage>
</organism>
<comment type="caution">
    <text evidence="1">The sequence shown here is derived from an EMBL/GenBank/DDBJ whole genome shotgun (WGS) entry which is preliminary data.</text>
</comment>
<name>A0AAE0S9C7_9BIVA</name>
<keyword evidence="2" id="KW-1185">Reference proteome</keyword>
<accession>A0AAE0S9C7</accession>